<dbReference type="PANTHER" id="PTHR46680:SF3">
    <property type="entry name" value="NF-KAPPA-B INHIBITOR CACTUS"/>
    <property type="match status" value="1"/>
</dbReference>
<dbReference type="GO" id="GO:0051059">
    <property type="term" value="F:NF-kappaB binding"/>
    <property type="evidence" value="ECO:0007669"/>
    <property type="project" value="TreeGrafter"/>
</dbReference>
<dbReference type="SUPFAM" id="SSF48403">
    <property type="entry name" value="Ankyrin repeat"/>
    <property type="match status" value="1"/>
</dbReference>
<dbReference type="InterPro" id="IPR051070">
    <property type="entry name" value="NF-kappa-B_inhibitor"/>
</dbReference>
<dbReference type="InterPro" id="IPR002110">
    <property type="entry name" value="Ankyrin_rpt"/>
</dbReference>
<dbReference type="PANTHER" id="PTHR46680">
    <property type="entry name" value="NF-KAPPA-B INHIBITOR ALPHA"/>
    <property type="match status" value="1"/>
</dbReference>
<keyword evidence="2 3" id="KW-0040">ANK repeat</keyword>
<protein>
    <submittedName>
        <fullName evidence="4">Ankyrin repeat-containing protein</fullName>
    </submittedName>
</protein>
<dbReference type="InterPro" id="IPR036770">
    <property type="entry name" value="Ankyrin_rpt-contain_sf"/>
</dbReference>
<dbReference type="PROSITE" id="PS50088">
    <property type="entry name" value="ANK_REPEAT"/>
    <property type="match status" value="1"/>
</dbReference>
<dbReference type="Pfam" id="PF00023">
    <property type="entry name" value="Ank"/>
    <property type="match status" value="1"/>
</dbReference>
<dbReference type="STRING" id="288992.SAMN04488522_105488"/>
<evidence type="ECO:0000313" key="5">
    <source>
        <dbReference type="Proteomes" id="UP000184287"/>
    </source>
</evidence>
<gene>
    <name evidence="4" type="ORF">SAMN04488522_105488</name>
</gene>
<dbReference type="PROSITE" id="PS50297">
    <property type="entry name" value="ANK_REP_REGION"/>
    <property type="match status" value="1"/>
</dbReference>
<sequence length="125" mass="14149">MRRGWSFDYKEVIDLILSKHLDINQKQLKGNFRRCPLHLALVMKLRDVATYLIALGADVNSTDGYGNSILSTAVMGYRNEDDCFVQKLIDCGADIHHKNNYGVSPIQLAYSIANSDVKKFFPPLE</sequence>
<reference evidence="5" key="1">
    <citation type="submission" date="2016-11" db="EMBL/GenBank/DDBJ databases">
        <authorList>
            <person name="Varghese N."/>
            <person name="Submissions S."/>
        </authorList>
    </citation>
    <scope>NUCLEOTIDE SEQUENCE [LARGE SCALE GENOMIC DNA]</scope>
    <source>
        <strain evidence="5">DSM 16990</strain>
    </source>
</reference>
<organism evidence="4 5">
    <name type="scientific">Pedobacter caeni</name>
    <dbReference type="NCBI Taxonomy" id="288992"/>
    <lineage>
        <taxon>Bacteria</taxon>
        <taxon>Pseudomonadati</taxon>
        <taxon>Bacteroidota</taxon>
        <taxon>Sphingobacteriia</taxon>
        <taxon>Sphingobacteriales</taxon>
        <taxon>Sphingobacteriaceae</taxon>
        <taxon>Pedobacter</taxon>
    </lineage>
</organism>
<dbReference type="Proteomes" id="UP000184287">
    <property type="component" value="Unassembled WGS sequence"/>
</dbReference>
<evidence type="ECO:0000256" key="3">
    <source>
        <dbReference type="PROSITE-ProRule" id="PRU00023"/>
    </source>
</evidence>
<name>A0A1M5JS22_9SPHI</name>
<dbReference type="GO" id="GO:0071356">
    <property type="term" value="P:cellular response to tumor necrosis factor"/>
    <property type="evidence" value="ECO:0007669"/>
    <property type="project" value="TreeGrafter"/>
</dbReference>
<dbReference type="RefSeq" id="WP_073235288.1">
    <property type="nucleotide sequence ID" value="NZ_FQUQ01000005.1"/>
</dbReference>
<keyword evidence="1" id="KW-0677">Repeat</keyword>
<evidence type="ECO:0000256" key="1">
    <source>
        <dbReference type="ARBA" id="ARBA00022737"/>
    </source>
</evidence>
<accession>A0A1M5JS22</accession>
<evidence type="ECO:0000313" key="4">
    <source>
        <dbReference type="EMBL" id="SHG43318.1"/>
    </source>
</evidence>
<dbReference type="GO" id="GO:0005829">
    <property type="term" value="C:cytosol"/>
    <property type="evidence" value="ECO:0007669"/>
    <property type="project" value="TreeGrafter"/>
</dbReference>
<keyword evidence="5" id="KW-1185">Reference proteome</keyword>
<proteinExistence type="predicted"/>
<dbReference type="AlphaFoldDB" id="A0A1M5JS22"/>
<dbReference type="EMBL" id="FQUQ01000005">
    <property type="protein sequence ID" value="SHG43318.1"/>
    <property type="molecule type" value="Genomic_DNA"/>
</dbReference>
<dbReference type="Gene3D" id="1.25.40.20">
    <property type="entry name" value="Ankyrin repeat-containing domain"/>
    <property type="match status" value="1"/>
</dbReference>
<feature type="repeat" description="ANK" evidence="3">
    <location>
        <begin position="32"/>
        <end position="64"/>
    </location>
</feature>
<evidence type="ECO:0000256" key="2">
    <source>
        <dbReference type="ARBA" id="ARBA00023043"/>
    </source>
</evidence>